<evidence type="ECO:0000256" key="6">
    <source>
        <dbReference type="ARBA" id="ARBA00022737"/>
    </source>
</evidence>
<keyword evidence="5" id="KW-0732">Signal</keyword>
<name>A0A6D2JHY0_9BRAS</name>
<evidence type="ECO:0000256" key="1">
    <source>
        <dbReference type="ARBA" id="ARBA00004479"/>
    </source>
</evidence>
<keyword evidence="7" id="KW-1133">Transmembrane helix</keyword>
<keyword evidence="4" id="KW-0812">Transmembrane</keyword>
<dbReference type="EMBL" id="CACVBM020001163">
    <property type="protein sequence ID" value="CAA7036448.1"/>
    <property type="molecule type" value="Genomic_DNA"/>
</dbReference>
<dbReference type="Proteomes" id="UP000467841">
    <property type="component" value="Unassembled WGS sequence"/>
</dbReference>
<dbReference type="PANTHER" id="PTHR48062">
    <property type="entry name" value="RECEPTOR-LIKE PROTEIN 14"/>
    <property type="match status" value="1"/>
</dbReference>
<evidence type="ECO:0000313" key="12">
    <source>
        <dbReference type="Proteomes" id="UP000467841"/>
    </source>
</evidence>
<evidence type="ECO:0000313" key="11">
    <source>
        <dbReference type="EMBL" id="CAA7036448.1"/>
    </source>
</evidence>
<evidence type="ECO:0000256" key="4">
    <source>
        <dbReference type="ARBA" id="ARBA00022692"/>
    </source>
</evidence>
<dbReference type="FunFam" id="3.80.10.10:FF:000041">
    <property type="entry name" value="LRR receptor-like serine/threonine-protein kinase ERECTA"/>
    <property type="match status" value="1"/>
</dbReference>
<evidence type="ECO:0000256" key="7">
    <source>
        <dbReference type="ARBA" id="ARBA00022989"/>
    </source>
</evidence>
<sequence>MKNLSAFVSGLPPELEYLSLLGNNFNGSFLFNSLVNHTRLTVFKLSSKVGIIQAQAESLWVPVFQLERLVLHNFNLGTTIPGFLVHQHACLSLSYLDLSLVHGLQALDISSNMIYNSIQEDIGSAMVFPKLWYMNFSSNQFHGTIPSSIGEMKGLDWLDMSSNGLSGQLPNTFWSGCYSLGLLKLSNNHFQGKIFPQHANFTRLNALYLDGNNFTGYIGEGLMNSRNLFDS</sequence>
<comment type="subcellular location">
    <subcellularLocation>
        <location evidence="1">Membrane</location>
        <topology evidence="1">Single-pass type I membrane protein</topology>
    </subcellularLocation>
</comment>
<dbReference type="InterPro" id="IPR001611">
    <property type="entry name" value="Leu-rich_rpt"/>
</dbReference>
<evidence type="ECO:0000256" key="10">
    <source>
        <dbReference type="ARBA" id="ARBA00023180"/>
    </source>
</evidence>
<dbReference type="SUPFAM" id="SSF52047">
    <property type="entry name" value="RNI-like"/>
    <property type="match status" value="1"/>
</dbReference>
<dbReference type="Gene3D" id="3.80.10.10">
    <property type="entry name" value="Ribonuclease Inhibitor"/>
    <property type="match status" value="2"/>
</dbReference>
<dbReference type="GO" id="GO:0016020">
    <property type="term" value="C:membrane"/>
    <property type="evidence" value="ECO:0007669"/>
    <property type="project" value="UniProtKB-SubCell"/>
</dbReference>
<evidence type="ECO:0008006" key="13">
    <source>
        <dbReference type="Google" id="ProtNLM"/>
    </source>
</evidence>
<accession>A0A6D2JHY0</accession>
<keyword evidence="10" id="KW-0325">Glycoprotein</keyword>
<keyword evidence="8" id="KW-0472">Membrane</keyword>
<comment type="caution">
    <text evidence="11">The sequence shown here is derived from an EMBL/GenBank/DDBJ whole genome shotgun (WGS) entry which is preliminary data.</text>
</comment>
<dbReference type="InterPro" id="IPR032675">
    <property type="entry name" value="LRR_dom_sf"/>
</dbReference>
<dbReference type="Pfam" id="PF00560">
    <property type="entry name" value="LRR_1"/>
    <property type="match status" value="2"/>
</dbReference>
<comment type="similarity">
    <text evidence="2">Belongs to the RLP family.</text>
</comment>
<dbReference type="InterPro" id="IPR051502">
    <property type="entry name" value="RLP_Defense_Trigger"/>
</dbReference>
<keyword evidence="3" id="KW-0433">Leucine-rich repeat</keyword>
<keyword evidence="6" id="KW-0677">Repeat</keyword>
<evidence type="ECO:0000256" key="3">
    <source>
        <dbReference type="ARBA" id="ARBA00022614"/>
    </source>
</evidence>
<keyword evidence="9" id="KW-0675">Receptor</keyword>
<protein>
    <recommendedName>
        <fullName evidence="13">Leucine-rich repeat-containing N-terminal plant-type domain-containing protein</fullName>
    </recommendedName>
</protein>
<organism evidence="11 12">
    <name type="scientific">Microthlaspi erraticum</name>
    <dbReference type="NCBI Taxonomy" id="1685480"/>
    <lineage>
        <taxon>Eukaryota</taxon>
        <taxon>Viridiplantae</taxon>
        <taxon>Streptophyta</taxon>
        <taxon>Embryophyta</taxon>
        <taxon>Tracheophyta</taxon>
        <taxon>Spermatophyta</taxon>
        <taxon>Magnoliopsida</taxon>
        <taxon>eudicotyledons</taxon>
        <taxon>Gunneridae</taxon>
        <taxon>Pentapetalae</taxon>
        <taxon>rosids</taxon>
        <taxon>malvids</taxon>
        <taxon>Brassicales</taxon>
        <taxon>Brassicaceae</taxon>
        <taxon>Coluteocarpeae</taxon>
        <taxon>Microthlaspi</taxon>
    </lineage>
</organism>
<proteinExistence type="inferred from homology"/>
<dbReference type="PANTHER" id="PTHR48062:SF63">
    <property type="entry name" value="RECEPTOR-LIKE PROTEIN 1"/>
    <property type="match status" value="1"/>
</dbReference>
<evidence type="ECO:0000256" key="9">
    <source>
        <dbReference type="ARBA" id="ARBA00023170"/>
    </source>
</evidence>
<evidence type="ECO:0000256" key="2">
    <source>
        <dbReference type="ARBA" id="ARBA00009592"/>
    </source>
</evidence>
<dbReference type="OrthoDB" id="1111650at2759"/>
<dbReference type="AlphaFoldDB" id="A0A6D2JHY0"/>
<evidence type="ECO:0000256" key="5">
    <source>
        <dbReference type="ARBA" id="ARBA00022729"/>
    </source>
</evidence>
<gene>
    <name evidence="11" type="ORF">MERR_LOCUS23683</name>
</gene>
<evidence type="ECO:0000256" key="8">
    <source>
        <dbReference type="ARBA" id="ARBA00023136"/>
    </source>
</evidence>
<reference evidence="11" key="1">
    <citation type="submission" date="2020-01" db="EMBL/GenBank/DDBJ databases">
        <authorList>
            <person name="Mishra B."/>
        </authorList>
    </citation>
    <scope>NUCLEOTIDE SEQUENCE [LARGE SCALE GENOMIC DNA]</scope>
</reference>
<keyword evidence="12" id="KW-1185">Reference proteome</keyword>